<feature type="compositionally biased region" description="Gly residues" evidence="1">
    <location>
        <begin position="124"/>
        <end position="135"/>
    </location>
</feature>
<name>A0A2G5VP61_9PELO</name>
<evidence type="ECO:0000313" key="4">
    <source>
        <dbReference type="Proteomes" id="UP000230233"/>
    </source>
</evidence>
<keyword evidence="4" id="KW-1185">Reference proteome</keyword>
<evidence type="ECO:0000256" key="2">
    <source>
        <dbReference type="SAM" id="Phobius"/>
    </source>
</evidence>
<dbReference type="AlphaFoldDB" id="A0A2G5VP61"/>
<dbReference type="CDD" id="cd12087">
    <property type="entry name" value="TM_EGFR-like"/>
    <property type="match status" value="1"/>
</dbReference>
<proteinExistence type="predicted"/>
<evidence type="ECO:0000313" key="3">
    <source>
        <dbReference type="EMBL" id="PIC53599.1"/>
    </source>
</evidence>
<keyword evidence="2" id="KW-0472">Membrane</keyword>
<evidence type="ECO:0000256" key="1">
    <source>
        <dbReference type="SAM" id="MobiDB-lite"/>
    </source>
</evidence>
<organism evidence="3 4">
    <name type="scientific">Caenorhabditis nigoni</name>
    <dbReference type="NCBI Taxonomy" id="1611254"/>
    <lineage>
        <taxon>Eukaryota</taxon>
        <taxon>Metazoa</taxon>
        <taxon>Ecdysozoa</taxon>
        <taxon>Nematoda</taxon>
        <taxon>Chromadorea</taxon>
        <taxon>Rhabditida</taxon>
        <taxon>Rhabditina</taxon>
        <taxon>Rhabditomorpha</taxon>
        <taxon>Rhabditoidea</taxon>
        <taxon>Rhabditidae</taxon>
        <taxon>Peloderinae</taxon>
        <taxon>Caenorhabditis</taxon>
    </lineage>
</organism>
<feature type="region of interest" description="Disordered" evidence="1">
    <location>
        <begin position="115"/>
        <end position="157"/>
    </location>
</feature>
<gene>
    <name evidence="3" type="primary">Cnig_chr_I.g3240</name>
    <name evidence="3" type="ORF">B9Z55_003240</name>
</gene>
<keyword evidence="2" id="KW-1133">Transmembrane helix</keyword>
<keyword evidence="2" id="KW-0812">Transmembrane</keyword>
<comment type="caution">
    <text evidence="3">The sequence shown here is derived from an EMBL/GenBank/DDBJ whole genome shotgun (WGS) entry which is preliminary data.</text>
</comment>
<reference evidence="4" key="1">
    <citation type="submission" date="2017-10" db="EMBL/GenBank/DDBJ databases">
        <title>Rapid genome shrinkage in a self-fertile nematode reveals novel sperm competition proteins.</title>
        <authorList>
            <person name="Yin D."/>
            <person name="Schwarz E.M."/>
            <person name="Thomas C.G."/>
            <person name="Felde R.L."/>
            <person name="Korf I.F."/>
            <person name="Cutter A.D."/>
            <person name="Schartner C.M."/>
            <person name="Ralston E.J."/>
            <person name="Meyer B.J."/>
            <person name="Haag E.S."/>
        </authorList>
    </citation>
    <scope>NUCLEOTIDE SEQUENCE [LARGE SCALE GENOMIC DNA]</scope>
    <source>
        <strain evidence="4">JU1422</strain>
    </source>
</reference>
<feature type="compositionally biased region" description="Low complexity" evidence="1">
    <location>
        <begin position="136"/>
        <end position="149"/>
    </location>
</feature>
<sequence length="157" mass="16910">MLSSSTRKPCGNDCKMNSYSITHHCSSAPTDIVDACKTNITEAACKRATRAIVKVYCVKNENAKACSYLTFVFDLWNLLIGAGGGSLVIALLLTLIFFFIYRRKMKKIRKASGVTNGTVSQDGTSGGTGTTGTGTTGNRTTGTTQNNNNQPMTMNRY</sequence>
<dbReference type="EMBL" id="PDUG01000001">
    <property type="protein sequence ID" value="PIC53599.1"/>
    <property type="molecule type" value="Genomic_DNA"/>
</dbReference>
<protein>
    <submittedName>
        <fullName evidence="3">Uncharacterized protein</fullName>
    </submittedName>
</protein>
<dbReference type="Proteomes" id="UP000230233">
    <property type="component" value="Chromosome I"/>
</dbReference>
<feature type="transmembrane region" description="Helical" evidence="2">
    <location>
        <begin position="78"/>
        <end position="101"/>
    </location>
</feature>
<accession>A0A2G5VP61</accession>